<feature type="compositionally biased region" description="Basic and acidic residues" evidence="1">
    <location>
        <begin position="265"/>
        <end position="275"/>
    </location>
</feature>
<protein>
    <submittedName>
        <fullName evidence="2">Uncharacterized protein</fullName>
    </submittedName>
</protein>
<sequence length="721" mass="79841">MDSIHLLSPASRFKRLTQSYTATEGTANGIDVFSGGAREAEKQRERARDIHPITEEISVGPFESAVGPVGHGTVAPSDTGRRTEEREERREDKEESDGFELVSESGMGQRERVHAQTQPPRRASTAPVPKRQRERAAGEGGPTPKRRSPRRPSGQRERERAERESEGEPDRERGRPLRRVREKEKRTERDTDLRVRGKWWRERESLRAVVANESACMVYMQRERQRQGERDLLDVTLTDPDSVYDHPSFGWGGLRERERIQKWMDIDREADRGEEGSESESDPSEEDPPLSHWYVPQAMRIVGGVAGVDALGRWVDVPLVGVGGDEASHSEQASDTESETEVETESSEGDNPTHGLSMASRLFPTYQSPLCHPSPTVKEEGDAQTSESSESVSEWGEKRDVWGDSLLDCGEESGERSESVSEWEGKGVDESMRDSLLVSGVSDESCIQGEETGSVYVPCESPLPHMPPAAPEPQVTPIGVLRSPSAPFSLSPSESSSSSSDHSSERERLWAEGERLLQSMNEDKPTKAAQVDLGPMPGHTDVYVPPPLVPRHSGGAESVPSVPRQQPTDETDTSQIPPGGWSSRPDNTLAYSFGGNFVHPRFASRVSTEISVLRARVERCPITSASSVLMLNALPILSHLQECMGHLHYASRPVLNQRLDQAEGYLRLAILPLNCCLRILKQNERVTPSNSLESQIRVVVSHVYSEVAAVGRLLQERRGVS</sequence>
<name>A0A9K3CZQ7_9EUKA</name>
<proteinExistence type="predicted"/>
<keyword evidence="3" id="KW-1185">Reference proteome</keyword>
<dbReference type="Proteomes" id="UP000265618">
    <property type="component" value="Unassembled WGS sequence"/>
</dbReference>
<evidence type="ECO:0000313" key="2">
    <source>
        <dbReference type="EMBL" id="GIQ84910.1"/>
    </source>
</evidence>
<dbReference type="AlphaFoldDB" id="A0A9K3CZQ7"/>
<comment type="caution">
    <text evidence="2">The sequence shown here is derived from an EMBL/GenBank/DDBJ whole genome shotgun (WGS) entry which is preliminary data.</text>
</comment>
<evidence type="ECO:0000256" key="1">
    <source>
        <dbReference type="SAM" id="MobiDB-lite"/>
    </source>
</evidence>
<feature type="compositionally biased region" description="Basic and acidic residues" evidence="1">
    <location>
        <begin position="79"/>
        <end position="93"/>
    </location>
</feature>
<feature type="compositionally biased region" description="Acidic residues" evidence="1">
    <location>
        <begin position="334"/>
        <end position="348"/>
    </location>
</feature>
<feature type="compositionally biased region" description="Low complexity" evidence="1">
    <location>
        <begin position="481"/>
        <end position="501"/>
    </location>
</feature>
<feature type="compositionally biased region" description="Basic and acidic residues" evidence="1">
    <location>
        <begin position="413"/>
        <end position="433"/>
    </location>
</feature>
<feature type="region of interest" description="Disordered" evidence="1">
    <location>
        <begin position="527"/>
        <end position="581"/>
    </location>
</feature>
<organism evidence="2 3">
    <name type="scientific">Kipferlia bialata</name>
    <dbReference type="NCBI Taxonomy" id="797122"/>
    <lineage>
        <taxon>Eukaryota</taxon>
        <taxon>Metamonada</taxon>
        <taxon>Carpediemonas-like organisms</taxon>
        <taxon>Kipferlia</taxon>
    </lineage>
</organism>
<feature type="compositionally biased region" description="Basic and acidic residues" evidence="1">
    <location>
        <begin position="154"/>
        <end position="194"/>
    </location>
</feature>
<evidence type="ECO:0000313" key="3">
    <source>
        <dbReference type="Proteomes" id="UP000265618"/>
    </source>
</evidence>
<feature type="region of interest" description="Disordered" evidence="1">
    <location>
        <begin position="323"/>
        <end position="445"/>
    </location>
</feature>
<feature type="region of interest" description="Disordered" evidence="1">
    <location>
        <begin position="458"/>
        <end position="508"/>
    </location>
</feature>
<reference evidence="2 3" key="1">
    <citation type="journal article" date="2018" name="PLoS ONE">
        <title>The draft genome of Kipferlia bialata reveals reductive genome evolution in fornicate parasites.</title>
        <authorList>
            <person name="Tanifuji G."/>
            <person name="Takabayashi S."/>
            <person name="Kume K."/>
            <person name="Takagi M."/>
            <person name="Nakayama T."/>
            <person name="Kamikawa R."/>
            <person name="Inagaki Y."/>
            <person name="Hashimoto T."/>
        </authorList>
    </citation>
    <scope>NUCLEOTIDE SEQUENCE [LARGE SCALE GENOMIC DNA]</scope>
    <source>
        <strain evidence="2">NY0173</strain>
    </source>
</reference>
<dbReference type="EMBL" id="BDIP01001672">
    <property type="protein sequence ID" value="GIQ84910.1"/>
    <property type="molecule type" value="Genomic_DNA"/>
</dbReference>
<gene>
    <name evidence="2" type="ORF">KIPB_006494</name>
</gene>
<feature type="region of interest" description="Disordered" evidence="1">
    <location>
        <begin position="27"/>
        <end position="194"/>
    </location>
</feature>
<feature type="compositionally biased region" description="Basic and acidic residues" evidence="1">
    <location>
        <begin position="38"/>
        <end position="54"/>
    </location>
</feature>
<feature type="region of interest" description="Disordered" evidence="1">
    <location>
        <begin position="265"/>
        <end position="292"/>
    </location>
</feature>
<feature type="compositionally biased region" description="Polar residues" evidence="1">
    <location>
        <begin position="563"/>
        <end position="576"/>
    </location>
</feature>
<accession>A0A9K3CZQ7</accession>
<feature type="compositionally biased region" description="Acidic residues" evidence="1">
    <location>
        <begin position="276"/>
        <end position="288"/>
    </location>
</feature>